<reference evidence="1 2" key="1">
    <citation type="journal article" date="2021" name="Nat. Plants">
        <title>The Taxus genome provides insights into paclitaxel biosynthesis.</title>
        <authorList>
            <person name="Xiong X."/>
            <person name="Gou J."/>
            <person name="Liao Q."/>
            <person name="Li Y."/>
            <person name="Zhou Q."/>
            <person name="Bi G."/>
            <person name="Li C."/>
            <person name="Du R."/>
            <person name="Wang X."/>
            <person name="Sun T."/>
            <person name="Guo L."/>
            <person name="Liang H."/>
            <person name="Lu P."/>
            <person name="Wu Y."/>
            <person name="Zhang Z."/>
            <person name="Ro D.K."/>
            <person name="Shang Y."/>
            <person name="Huang S."/>
            <person name="Yan J."/>
        </authorList>
    </citation>
    <scope>NUCLEOTIDE SEQUENCE [LARGE SCALE GENOMIC DNA]</scope>
    <source>
        <strain evidence="1">Ta-2019</strain>
    </source>
</reference>
<organism evidence="1 2">
    <name type="scientific">Taxus chinensis</name>
    <name type="common">Chinese yew</name>
    <name type="synonym">Taxus wallichiana var. chinensis</name>
    <dbReference type="NCBI Taxonomy" id="29808"/>
    <lineage>
        <taxon>Eukaryota</taxon>
        <taxon>Viridiplantae</taxon>
        <taxon>Streptophyta</taxon>
        <taxon>Embryophyta</taxon>
        <taxon>Tracheophyta</taxon>
        <taxon>Spermatophyta</taxon>
        <taxon>Pinopsida</taxon>
        <taxon>Pinidae</taxon>
        <taxon>Conifers II</taxon>
        <taxon>Cupressales</taxon>
        <taxon>Taxaceae</taxon>
        <taxon>Taxus</taxon>
    </lineage>
</organism>
<dbReference type="AlphaFoldDB" id="A0AA38C1B9"/>
<name>A0AA38C1B9_TAXCH</name>
<protein>
    <submittedName>
        <fullName evidence="1">Uncharacterized protein</fullName>
    </submittedName>
</protein>
<feature type="non-terminal residue" evidence="1">
    <location>
        <position position="1"/>
    </location>
</feature>
<dbReference type="EMBL" id="JAHRHJ020003813">
    <property type="protein sequence ID" value="KAH9290683.1"/>
    <property type="molecule type" value="Genomic_DNA"/>
</dbReference>
<sequence>GRPRVNSEVAATFVENLLIIRPNNSYAINLALRQLKPSHRVTLVSEVGRENMAFWVVMPELFSSQNGWVEARIFKELEKGIE</sequence>
<gene>
    <name evidence="1" type="ORF">KI387_034800</name>
</gene>
<evidence type="ECO:0000313" key="1">
    <source>
        <dbReference type="EMBL" id="KAH9290683.1"/>
    </source>
</evidence>
<feature type="non-terminal residue" evidence="1">
    <location>
        <position position="82"/>
    </location>
</feature>
<keyword evidence="2" id="KW-1185">Reference proteome</keyword>
<proteinExistence type="predicted"/>
<dbReference type="Proteomes" id="UP000824469">
    <property type="component" value="Unassembled WGS sequence"/>
</dbReference>
<comment type="caution">
    <text evidence="1">The sequence shown here is derived from an EMBL/GenBank/DDBJ whole genome shotgun (WGS) entry which is preliminary data.</text>
</comment>
<evidence type="ECO:0000313" key="2">
    <source>
        <dbReference type="Proteomes" id="UP000824469"/>
    </source>
</evidence>
<accession>A0AA38C1B9</accession>